<keyword evidence="10" id="KW-1185">Reference proteome</keyword>
<dbReference type="GO" id="GO:0043842">
    <property type="term" value="F:Kdo transferase activity"/>
    <property type="evidence" value="ECO:0007669"/>
    <property type="project" value="UniProtKB-EC"/>
</dbReference>
<evidence type="ECO:0000256" key="1">
    <source>
        <dbReference type="ARBA" id="ARBA00004713"/>
    </source>
</evidence>
<keyword evidence="9" id="KW-0328">Glycosyltransferase</keyword>
<dbReference type="EMBL" id="JAJBZT010000002">
    <property type="protein sequence ID" value="MCB6182593.1"/>
    <property type="molecule type" value="Genomic_DNA"/>
</dbReference>
<dbReference type="InterPro" id="IPR038107">
    <property type="entry name" value="Glycos_transf_N_sf"/>
</dbReference>
<comment type="similarity">
    <text evidence="7">Belongs to the glycosyltransferase group 1 family.</text>
</comment>
<evidence type="ECO:0000256" key="3">
    <source>
        <dbReference type="ARBA" id="ARBA00019077"/>
    </source>
</evidence>
<comment type="caution">
    <text evidence="9">The sequence shown here is derived from an EMBL/GenBank/DDBJ whole genome shotgun (WGS) entry which is preliminary data.</text>
</comment>
<evidence type="ECO:0000256" key="4">
    <source>
        <dbReference type="ARBA" id="ARBA00022679"/>
    </source>
</evidence>
<sequence length="422" mass="46696">MALFLYRIVWIILLPFALLRVWLRGKKEPAYRLHWQQRLGIYPKFPQKKPIIWIHAVSLGETRAAQPLVISLKNKYPNHHLLITHMTATGRTAAESLYGEFATIATLPYDLSWLMSRFFQHFKPAIGIIMETEVWPALCQTAAKNGIPLALVNARLSAKSARGYQRFSALLSPALKQFSLICAQSSDDQERLSNLGANHIHVCGNLKFDVQPSDAQIELGLTFKTKLNRRPAFLFASSREGEEALILSEWKQSNLRHKAILIIVPRHPQRFDEVADCITAHELSFIKRSSIVSSEEIQDTVEVLLGDSMGEMGAYYTASDLCLIGGSLAPLGGQNLIEAAAYGCPSLFGPHMFNFAEASKAALTAGASKEVADVKNALLTAEQLLSDNAAILSMRNNAHQFAKAHQGATQKIVGQLAKLINQ</sequence>
<dbReference type="InterPro" id="IPR007507">
    <property type="entry name" value="Glycos_transf_N"/>
</dbReference>
<dbReference type="Pfam" id="PF04413">
    <property type="entry name" value="Glycos_transf_N"/>
    <property type="match status" value="1"/>
</dbReference>
<dbReference type="Gene3D" id="3.40.50.2000">
    <property type="entry name" value="Glycogen Phosphorylase B"/>
    <property type="match status" value="1"/>
</dbReference>
<dbReference type="NCBIfam" id="NF004386">
    <property type="entry name" value="PRK05749.1-2"/>
    <property type="match status" value="1"/>
</dbReference>
<evidence type="ECO:0000313" key="9">
    <source>
        <dbReference type="EMBL" id="MCB6182593.1"/>
    </source>
</evidence>
<feature type="transmembrane region" description="Helical" evidence="7">
    <location>
        <begin position="6"/>
        <end position="23"/>
    </location>
</feature>
<dbReference type="Gene3D" id="3.40.50.11720">
    <property type="entry name" value="3-Deoxy-D-manno-octulosonic-acid transferase, N-terminal domain"/>
    <property type="match status" value="1"/>
</dbReference>
<accession>A0ABS8D3I9</accession>
<keyword evidence="4 7" id="KW-0808">Transferase</keyword>
<evidence type="ECO:0000256" key="6">
    <source>
        <dbReference type="ARBA" id="ARBA00049183"/>
    </source>
</evidence>
<gene>
    <name evidence="9" type="primary">waaA</name>
    <name evidence="9" type="ORF">LIN78_03385</name>
</gene>
<evidence type="ECO:0000256" key="2">
    <source>
        <dbReference type="ARBA" id="ARBA00012621"/>
    </source>
</evidence>
<dbReference type="EC" id="2.4.99.12" evidence="2 7"/>
<keyword evidence="7" id="KW-0448">Lipopolysaccharide biosynthesis</keyword>
<proteinExistence type="inferred from homology"/>
<keyword evidence="7" id="KW-0812">Transmembrane</keyword>
<evidence type="ECO:0000259" key="8">
    <source>
        <dbReference type="Pfam" id="PF04413"/>
    </source>
</evidence>
<comment type="catalytic activity">
    <reaction evidence="6 7">
        <text>lipid IVA (E. coli) + CMP-3-deoxy-beta-D-manno-octulosonate = alpha-Kdo-(2-&gt;6)-lipid IVA (E. coli) + CMP + H(+)</text>
        <dbReference type="Rhea" id="RHEA:28066"/>
        <dbReference type="ChEBI" id="CHEBI:15378"/>
        <dbReference type="ChEBI" id="CHEBI:58603"/>
        <dbReference type="ChEBI" id="CHEBI:60364"/>
        <dbReference type="ChEBI" id="CHEBI:60377"/>
        <dbReference type="ChEBI" id="CHEBI:85987"/>
        <dbReference type="EC" id="2.4.99.12"/>
    </reaction>
</comment>
<keyword evidence="7" id="KW-0472">Membrane</keyword>
<evidence type="ECO:0000256" key="7">
    <source>
        <dbReference type="RuleBase" id="RU365103"/>
    </source>
</evidence>
<dbReference type="InterPro" id="IPR039901">
    <property type="entry name" value="Kdotransferase"/>
</dbReference>
<comment type="function">
    <text evidence="7">Involved in lipopolysaccharide (LPS) biosynthesis. Catalyzes the transfer of 3-deoxy-D-manno-octulosonate (Kdo) residue(s) from CMP-Kdo to lipid IV(A), the tetraacyldisaccharide-1,4'-bisphosphate precursor of lipid A.</text>
</comment>
<evidence type="ECO:0000313" key="10">
    <source>
        <dbReference type="Proteomes" id="UP001165395"/>
    </source>
</evidence>
<reference evidence="9" key="1">
    <citation type="submission" date="2021-10" db="EMBL/GenBank/DDBJ databases">
        <title>The complete genome sequence of Leeia sp. TBRC 13508.</title>
        <authorList>
            <person name="Charoenyingcharoen P."/>
            <person name="Yukphan P."/>
        </authorList>
    </citation>
    <scope>NUCLEOTIDE SEQUENCE</scope>
    <source>
        <strain evidence="9">TBRC 13508</strain>
    </source>
</reference>
<evidence type="ECO:0000256" key="5">
    <source>
        <dbReference type="ARBA" id="ARBA00031445"/>
    </source>
</evidence>
<comment type="pathway">
    <text evidence="1 7">Bacterial outer membrane biogenesis; LPS core biosynthesis.</text>
</comment>
<keyword evidence="7" id="KW-1133">Transmembrane helix</keyword>
<keyword evidence="7" id="KW-1003">Cell membrane</keyword>
<dbReference type="PANTHER" id="PTHR42755">
    <property type="entry name" value="3-DEOXY-MANNO-OCTULOSONATE CYTIDYLYLTRANSFERASE"/>
    <property type="match status" value="1"/>
</dbReference>
<dbReference type="SUPFAM" id="SSF53756">
    <property type="entry name" value="UDP-Glycosyltransferase/glycogen phosphorylase"/>
    <property type="match status" value="1"/>
</dbReference>
<comment type="subcellular location">
    <subcellularLocation>
        <location evidence="7">Cell membrane</location>
    </subcellularLocation>
</comment>
<dbReference type="RefSeq" id="WP_227178472.1">
    <property type="nucleotide sequence ID" value="NZ_JAJBZT010000002.1"/>
</dbReference>
<organism evidence="9 10">
    <name type="scientific">Leeia speluncae</name>
    <dbReference type="NCBI Taxonomy" id="2884804"/>
    <lineage>
        <taxon>Bacteria</taxon>
        <taxon>Pseudomonadati</taxon>
        <taxon>Pseudomonadota</taxon>
        <taxon>Betaproteobacteria</taxon>
        <taxon>Neisseriales</taxon>
        <taxon>Leeiaceae</taxon>
        <taxon>Leeia</taxon>
    </lineage>
</organism>
<feature type="domain" description="3-deoxy-D-manno-octulosonic-acid transferase N-terminal" evidence="8">
    <location>
        <begin position="34"/>
        <end position="210"/>
    </location>
</feature>
<name>A0ABS8D3I9_9NEIS</name>
<protein>
    <recommendedName>
        <fullName evidence="3 7">3-deoxy-D-manno-octulosonic acid transferase</fullName>
        <shortName evidence="7">Kdo transferase</shortName>
        <ecNumber evidence="2 7">2.4.99.12</ecNumber>
    </recommendedName>
    <alternativeName>
        <fullName evidence="5 7">Lipid IV(A) 3-deoxy-D-manno-octulosonic acid transferase</fullName>
    </alternativeName>
</protein>
<dbReference type="PANTHER" id="PTHR42755:SF1">
    <property type="entry name" value="3-DEOXY-D-MANNO-OCTULOSONIC ACID TRANSFERASE, MITOCHONDRIAL-RELATED"/>
    <property type="match status" value="1"/>
</dbReference>
<dbReference type="Proteomes" id="UP001165395">
    <property type="component" value="Unassembled WGS sequence"/>
</dbReference>